<feature type="compositionally biased region" description="Basic and acidic residues" evidence="2">
    <location>
        <begin position="1"/>
        <end position="10"/>
    </location>
</feature>
<keyword evidence="1" id="KW-0175">Coiled coil</keyword>
<feature type="coiled-coil region" evidence="1">
    <location>
        <begin position="368"/>
        <end position="409"/>
    </location>
</feature>
<feature type="coiled-coil region" evidence="1">
    <location>
        <begin position="140"/>
        <end position="174"/>
    </location>
</feature>
<feature type="coiled-coil region" evidence="1">
    <location>
        <begin position="714"/>
        <end position="745"/>
    </location>
</feature>
<feature type="region of interest" description="Disordered" evidence="2">
    <location>
        <begin position="218"/>
        <end position="244"/>
    </location>
</feature>
<name>A0A7G3AGU0_LUTLO</name>
<evidence type="ECO:0000313" key="3">
    <source>
        <dbReference type="EMBL" id="MBC1171495.1"/>
    </source>
</evidence>
<dbReference type="VEuPathDB" id="VectorBase:LLONM1_001833"/>
<proteinExistence type="predicted"/>
<feature type="region of interest" description="Disordered" evidence="2">
    <location>
        <begin position="747"/>
        <end position="787"/>
    </location>
</feature>
<feature type="coiled-coil region" evidence="1">
    <location>
        <begin position="630"/>
        <end position="685"/>
    </location>
</feature>
<feature type="coiled-coil region" evidence="1">
    <location>
        <begin position="543"/>
        <end position="591"/>
    </location>
</feature>
<evidence type="ECO:0000256" key="1">
    <source>
        <dbReference type="SAM" id="Coils"/>
    </source>
</evidence>
<dbReference type="EMBL" id="GITU01002792">
    <property type="protein sequence ID" value="MBC1171495.1"/>
    <property type="molecule type" value="Transcribed_RNA"/>
</dbReference>
<feature type="compositionally biased region" description="Basic and acidic residues" evidence="2">
    <location>
        <begin position="235"/>
        <end position="244"/>
    </location>
</feature>
<feature type="compositionally biased region" description="Basic and acidic residues" evidence="2">
    <location>
        <begin position="761"/>
        <end position="774"/>
    </location>
</feature>
<sequence length="787" mass="92441">MSNREQELAKAAKRSNFDASSDEKSWKEVQKSLKIAHEEAKKEKFTADIRDKMNQFESGKCDREMVLSKEIEALRIESERSSLNARMEGTRKKIFVQQRSLPAVEEDKKNLSRMNSRKDTVDKVNGYSADLKVASDRKWYTLLMEENEELTSQLVKASQEADELKRKNEMLQMHDSNTVMQLQSSLSRLQITHRITKGALVEAQASIRTLRQEKKKNLVERQVSQEEQPSPVKDQSTDQENRWKQQKRELEKKIAFYLMELIMSIISDVVKGCVVVRQGDIQSVLEGLNELTKSLEKTELDLQFSQEANKNLLKEIEKIREQHRDEIEAIKAEKKNTEDYSKYKIQAEQLRVILTAKNEAYEILFLKCKGFEQRLKEVKRENDAHLNELEILRQQVAEMELVAQKERQERAQRATQEEKAIQVEDSTTDVIEELQLYKNLCDEFNVDVLTLEATVEAEKANARELNEKIRENAAKMEKMKEEIDLLTAQKAQMTEKYQKKMQNLMQVNELRAQELDHCRKKFLEEDQEIVLLKELNEKKTESIESLSLKCKGFEQRLKEVKRENDAHLNELEILRQQVAEMELVAQKERQERAQRATQEEKAIQVEESTTDVIEELQLYKNLCDEFNVDVLTLEATVEAEKANARELNEKIRENAAKMEKMKEQIDLLTAQKAQMTEKYQKKMQNLMQVNELRAQELDHCRKKFLEEDQEIVLLKELNEKKTESIERLTSILREKLVEIKELRSMRNDDVTGEDPSPNRDITVRREKRKSDRQSLYDGNRNVQMKFE</sequence>
<reference evidence="3" key="1">
    <citation type="journal article" date="2020" name="BMC">
        <title>Leishmania infection induces a limited differential gene expression in the sand fly midgut.</title>
        <authorList>
            <person name="Coutinho-Abreu I.V."/>
            <person name="Serafim T.D."/>
            <person name="Meneses C."/>
            <person name="Kamhawi S."/>
            <person name="Oliveira F."/>
            <person name="Valenzuela J.G."/>
        </authorList>
    </citation>
    <scope>NUCLEOTIDE SEQUENCE</scope>
    <source>
        <strain evidence="3">Jacobina</strain>
        <tissue evidence="3">Midgut</tissue>
    </source>
</reference>
<evidence type="ECO:0000256" key="2">
    <source>
        <dbReference type="SAM" id="MobiDB-lite"/>
    </source>
</evidence>
<feature type="region of interest" description="Disordered" evidence="2">
    <location>
        <begin position="1"/>
        <end position="24"/>
    </location>
</feature>
<feature type="coiled-coil region" evidence="1">
    <location>
        <begin position="288"/>
        <end position="340"/>
    </location>
</feature>
<organism evidence="3">
    <name type="scientific">Lutzomyia longipalpis</name>
    <name type="common">Sand fly</name>
    <dbReference type="NCBI Taxonomy" id="7200"/>
    <lineage>
        <taxon>Eukaryota</taxon>
        <taxon>Metazoa</taxon>
        <taxon>Ecdysozoa</taxon>
        <taxon>Arthropoda</taxon>
        <taxon>Hexapoda</taxon>
        <taxon>Insecta</taxon>
        <taxon>Pterygota</taxon>
        <taxon>Neoptera</taxon>
        <taxon>Endopterygota</taxon>
        <taxon>Diptera</taxon>
        <taxon>Nematocera</taxon>
        <taxon>Psychodoidea</taxon>
        <taxon>Psychodidae</taxon>
        <taxon>Lutzomyia</taxon>
        <taxon>Lutzomyia</taxon>
    </lineage>
</organism>
<protein>
    <submittedName>
        <fullName evidence="3">Putative endocytic adaptor protein intersectin</fullName>
    </submittedName>
</protein>
<feature type="coiled-coil region" evidence="1">
    <location>
        <begin position="448"/>
        <end position="503"/>
    </location>
</feature>
<accession>A0A7G3AGU0</accession>
<dbReference type="AlphaFoldDB" id="A0A7G3AGU0"/>